<protein>
    <submittedName>
        <fullName evidence="1">TatD family hydrolase</fullName>
    </submittedName>
</protein>
<reference evidence="1" key="1">
    <citation type="submission" date="2020-10" db="EMBL/GenBank/DDBJ databases">
        <authorList>
            <person name="Lu T."/>
            <person name="Wang Q."/>
            <person name="Han X."/>
        </authorList>
    </citation>
    <scope>NUCLEOTIDE SEQUENCE</scope>
    <source>
        <strain evidence="1">WQ 366</strain>
    </source>
</reference>
<keyword evidence="2" id="KW-1185">Reference proteome</keyword>
<dbReference type="EMBL" id="JADEYP010000046">
    <property type="protein sequence ID" value="MCA5006770.1"/>
    <property type="molecule type" value="Genomic_DNA"/>
</dbReference>
<accession>A0ABS7Z9D8</accession>
<keyword evidence="1" id="KW-0378">Hydrolase</keyword>
<dbReference type="SUPFAM" id="SSF51556">
    <property type="entry name" value="Metallo-dependent hydrolases"/>
    <property type="match status" value="1"/>
</dbReference>
<dbReference type="CDD" id="cd01310">
    <property type="entry name" value="TatD_DNAse"/>
    <property type="match status" value="1"/>
</dbReference>
<evidence type="ECO:0000313" key="1">
    <source>
        <dbReference type="EMBL" id="MCA5006770.1"/>
    </source>
</evidence>
<evidence type="ECO:0000313" key="2">
    <source>
        <dbReference type="Proteomes" id="UP001165302"/>
    </source>
</evidence>
<dbReference type="Pfam" id="PF01026">
    <property type="entry name" value="TatD_DNase"/>
    <property type="match status" value="1"/>
</dbReference>
<dbReference type="Gene3D" id="3.20.20.140">
    <property type="entry name" value="Metal-dependent hydrolases"/>
    <property type="match status" value="1"/>
</dbReference>
<sequence>MLPYIDIHTHQLQEDLNAFQLLNCIIGREQFSSEVCSVGIHPWYVNKDVEAQFDLLKSHASAKNVLAIGECGLDKITETNWDVQIEIFERQIQLANELQKPLIIHSVRTYQDIFAVLKTQKVVVPVIFHGFNKNIELAYSILNRGYYISFGTSILQGNQDILLQSIDLDKIFFETDNKSTNVVDIYSYFCTVRKISLSDLQEQIVKNFENVFRYNILS</sequence>
<comment type="caution">
    <text evidence="1">The sequence shown here is derived from an EMBL/GenBank/DDBJ whole genome shotgun (WGS) entry which is preliminary data.</text>
</comment>
<dbReference type="PIRSF" id="PIRSF005902">
    <property type="entry name" value="DNase_TatD"/>
    <property type="match status" value="1"/>
</dbReference>
<dbReference type="InterPro" id="IPR001130">
    <property type="entry name" value="TatD-like"/>
</dbReference>
<proteinExistence type="predicted"/>
<organism evidence="1 2">
    <name type="scientific">Sphingobacterium bovistauri</name>
    <dbReference type="NCBI Taxonomy" id="2781959"/>
    <lineage>
        <taxon>Bacteria</taxon>
        <taxon>Pseudomonadati</taxon>
        <taxon>Bacteroidota</taxon>
        <taxon>Sphingobacteriia</taxon>
        <taxon>Sphingobacteriales</taxon>
        <taxon>Sphingobacteriaceae</taxon>
        <taxon>Sphingobacterium</taxon>
    </lineage>
</organism>
<dbReference type="PANTHER" id="PTHR46124:SF2">
    <property type="entry name" value="D-AMINOACYL-TRNA DEACYLASE"/>
    <property type="match status" value="1"/>
</dbReference>
<dbReference type="InterPro" id="IPR032466">
    <property type="entry name" value="Metal_Hydrolase"/>
</dbReference>
<dbReference type="GO" id="GO:0016787">
    <property type="term" value="F:hydrolase activity"/>
    <property type="evidence" value="ECO:0007669"/>
    <property type="project" value="UniProtKB-KW"/>
</dbReference>
<gene>
    <name evidence="1" type="ORF">IPZ78_16645</name>
</gene>
<dbReference type="RefSeq" id="WP_225555124.1">
    <property type="nucleotide sequence ID" value="NZ_JADEYP010000046.1"/>
</dbReference>
<dbReference type="Proteomes" id="UP001165302">
    <property type="component" value="Unassembled WGS sequence"/>
</dbReference>
<name>A0ABS7Z9D8_9SPHI</name>
<dbReference type="PANTHER" id="PTHR46124">
    <property type="entry name" value="D-AMINOACYL-TRNA DEACYLASE"/>
    <property type="match status" value="1"/>
</dbReference>